<protein>
    <submittedName>
        <fullName evidence="2">Uncharacterized protein</fullName>
    </submittedName>
</protein>
<name>A0A4R8PYL7_9PEZI</name>
<gene>
    <name evidence="2" type="ORF">C8035_v008628</name>
</gene>
<feature type="compositionally biased region" description="Low complexity" evidence="1">
    <location>
        <begin position="207"/>
        <end position="242"/>
    </location>
</feature>
<evidence type="ECO:0000256" key="1">
    <source>
        <dbReference type="SAM" id="MobiDB-lite"/>
    </source>
</evidence>
<evidence type="ECO:0000313" key="2">
    <source>
        <dbReference type="EMBL" id="TDZ27825.1"/>
    </source>
</evidence>
<accession>A0A4R8PYL7</accession>
<keyword evidence="3" id="KW-1185">Reference proteome</keyword>
<feature type="compositionally biased region" description="Polar residues" evidence="1">
    <location>
        <begin position="46"/>
        <end position="62"/>
    </location>
</feature>
<evidence type="ECO:0000313" key="3">
    <source>
        <dbReference type="Proteomes" id="UP000295083"/>
    </source>
</evidence>
<sequence length="357" mass="38266">MASSGPSSPVIVAGGSSSAGAGINFINPAAQTPEQAAEEDAMDISQDASESNDQPALSQATGPTRACSKCHEQRPLSEFRLTTLKGHIKHLIHCSECRSKRRDFDKRKKEAGEQEERELRERIIEQQQQQQQKKQKQKQNQQQKKQQKQAGPAGIIARAPAGPSRPKTAASGHDASVFAPDGSFPANAASSAGPSAARRVRFSVGRASSSGRVGHASAAGPASVDPSAVAGPSAAASSASRAETPVHAPTDINPHEPHRTGLDKISVIGSVIPVREKDINVRMREEKERFYNARHTCPWMMFQSDETINGLWQKRGAAIYLGLRQVPLPSVQPFIGQSYVNGSHGLIANAYNHPDKA</sequence>
<feature type="region of interest" description="Disordered" evidence="1">
    <location>
        <begin position="207"/>
        <end position="263"/>
    </location>
</feature>
<dbReference type="EMBL" id="QAPG01001767">
    <property type="protein sequence ID" value="TDZ27825.1"/>
    <property type="molecule type" value="Genomic_DNA"/>
</dbReference>
<proteinExistence type="predicted"/>
<organism evidence="2 3">
    <name type="scientific">Colletotrichum spinosum</name>
    <dbReference type="NCBI Taxonomy" id="1347390"/>
    <lineage>
        <taxon>Eukaryota</taxon>
        <taxon>Fungi</taxon>
        <taxon>Dikarya</taxon>
        <taxon>Ascomycota</taxon>
        <taxon>Pezizomycotina</taxon>
        <taxon>Sordariomycetes</taxon>
        <taxon>Hypocreomycetidae</taxon>
        <taxon>Glomerellales</taxon>
        <taxon>Glomerellaceae</taxon>
        <taxon>Colletotrichum</taxon>
        <taxon>Colletotrichum orbiculare species complex</taxon>
    </lineage>
</organism>
<feature type="compositionally biased region" description="Low complexity" evidence="1">
    <location>
        <begin position="1"/>
        <end position="35"/>
    </location>
</feature>
<dbReference type="Proteomes" id="UP000295083">
    <property type="component" value="Unassembled WGS sequence"/>
</dbReference>
<feature type="compositionally biased region" description="Low complexity" evidence="1">
    <location>
        <begin position="125"/>
        <end position="162"/>
    </location>
</feature>
<feature type="region of interest" description="Disordered" evidence="1">
    <location>
        <begin position="1"/>
        <end position="71"/>
    </location>
</feature>
<dbReference type="AlphaFoldDB" id="A0A4R8PYL7"/>
<comment type="caution">
    <text evidence="2">The sequence shown here is derived from an EMBL/GenBank/DDBJ whole genome shotgun (WGS) entry which is preliminary data.</text>
</comment>
<feature type="compositionally biased region" description="Basic and acidic residues" evidence="1">
    <location>
        <begin position="253"/>
        <end position="262"/>
    </location>
</feature>
<feature type="region of interest" description="Disordered" evidence="1">
    <location>
        <begin position="123"/>
        <end position="176"/>
    </location>
</feature>
<reference evidence="2 3" key="1">
    <citation type="submission" date="2018-11" db="EMBL/GenBank/DDBJ databases">
        <title>Genome sequence and assembly of Colletotrichum spinosum.</title>
        <authorList>
            <person name="Gan P."/>
            <person name="Shirasu K."/>
        </authorList>
    </citation>
    <scope>NUCLEOTIDE SEQUENCE [LARGE SCALE GENOMIC DNA]</scope>
    <source>
        <strain evidence="2 3">CBS 515.97</strain>
    </source>
</reference>